<dbReference type="OrthoDB" id="1750221at2759"/>
<reference evidence="1 2" key="1">
    <citation type="submission" date="2015-01" db="EMBL/GenBank/DDBJ databases">
        <title>Genome of allotetraploid Gossypium barbadense reveals genomic plasticity and fiber elongation in cotton evolution.</title>
        <authorList>
            <person name="Chen X."/>
            <person name="Liu X."/>
            <person name="Zhao B."/>
            <person name="Zheng H."/>
            <person name="Hu Y."/>
            <person name="Lu G."/>
            <person name="Yang C."/>
            <person name="Chen J."/>
            <person name="Shan C."/>
            <person name="Zhang L."/>
            <person name="Zhou Y."/>
            <person name="Wang L."/>
            <person name="Guo W."/>
            <person name="Bai Y."/>
            <person name="Ruan J."/>
            <person name="Shangguan X."/>
            <person name="Mao Y."/>
            <person name="Jiang J."/>
            <person name="Zhu Y."/>
            <person name="Lei J."/>
            <person name="Kang H."/>
            <person name="Chen S."/>
            <person name="He X."/>
            <person name="Wang R."/>
            <person name="Wang Y."/>
            <person name="Chen J."/>
            <person name="Wang L."/>
            <person name="Yu S."/>
            <person name="Wang B."/>
            <person name="Wei J."/>
            <person name="Song S."/>
            <person name="Lu X."/>
            <person name="Gao Z."/>
            <person name="Gu W."/>
            <person name="Deng X."/>
            <person name="Ma D."/>
            <person name="Wang S."/>
            <person name="Liang W."/>
            <person name="Fang L."/>
            <person name="Cai C."/>
            <person name="Zhu X."/>
            <person name="Zhou B."/>
            <person name="Zhang Y."/>
            <person name="Chen Z."/>
            <person name="Xu S."/>
            <person name="Zhu R."/>
            <person name="Wang S."/>
            <person name="Zhang T."/>
            <person name="Zhao G."/>
        </authorList>
    </citation>
    <scope>NUCLEOTIDE SEQUENCE [LARGE SCALE GENOMIC DNA]</scope>
    <source>
        <strain evidence="2">cv. Xinhai21</strain>
        <tissue evidence="1">Leaf</tissue>
    </source>
</reference>
<dbReference type="EMBL" id="KZ668014">
    <property type="protein sequence ID" value="PPR89242.1"/>
    <property type="molecule type" value="Genomic_DNA"/>
</dbReference>
<organism evidence="1 2">
    <name type="scientific">Gossypium barbadense</name>
    <name type="common">Sea Island cotton</name>
    <name type="synonym">Hibiscus barbadensis</name>
    <dbReference type="NCBI Taxonomy" id="3634"/>
    <lineage>
        <taxon>Eukaryota</taxon>
        <taxon>Viridiplantae</taxon>
        <taxon>Streptophyta</taxon>
        <taxon>Embryophyta</taxon>
        <taxon>Tracheophyta</taxon>
        <taxon>Spermatophyta</taxon>
        <taxon>Magnoliopsida</taxon>
        <taxon>eudicotyledons</taxon>
        <taxon>Gunneridae</taxon>
        <taxon>Pentapetalae</taxon>
        <taxon>rosids</taxon>
        <taxon>malvids</taxon>
        <taxon>Malvales</taxon>
        <taxon>Malvaceae</taxon>
        <taxon>Malvoideae</taxon>
        <taxon>Gossypium</taxon>
    </lineage>
</organism>
<evidence type="ECO:0000313" key="2">
    <source>
        <dbReference type="Proteomes" id="UP000239757"/>
    </source>
</evidence>
<name>A0A2P5WDT9_GOSBA</name>
<sequence length="129" mass="15274">MSAFREVLEECELNDLGFSGQWFTWERGRLFSNNIKERLDKVVAIQSEGDGRPRVGEQQWQFRFNADWILQSGFEERLTKEKNFRECRTTKLNAKLMELSACEISDEVLEEITEIKLDLNFEANKEEIF</sequence>
<evidence type="ECO:0008006" key="3">
    <source>
        <dbReference type="Google" id="ProtNLM"/>
    </source>
</evidence>
<protein>
    <recommendedName>
        <fullName evidence="3">Reverse transcriptase</fullName>
    </recommendedName>
</protein>
<accession>A0A2P5WDT9</accession>
<dbReference type="Proteomes" id="UP000239757">
    <property type="component" value="Unassembled WGS sequence"/>
</dbReference>
<evidence type="ECO:0000313" key="1">
    <source>
        <dbReference type="EMBL" id="PPR89242.1"/>
    </source>
</evidence>
<gene>
    <name evidence="1" type="ORF">GOBAR_AA31445</name>
</gene>
<proteinExistence type="predicted"/>
<dbReference type="AlphaFoldDB" id="A0A2P5WDT9"/>